<dbReference type="RefSeq" id="WP_077967891.1">
    <property type="nucleotide sequence ID" value="NZ_CP045178.1"/>
</dbReference>
<keyword evidence="4" id="KW-1185">Reference proteome</keyword>
<dbReference type="Pfam" id="PF13472">
    <property type="entry name" value="Lipase_GDSL_2"/>
    <property type="match status" value="1"/>
</dbReference>
<dbReference type="GO" id="GO:0004622">
    <property type="term" value="F:phosphatidylcholine lysophospholipase activity"/>
    <property type="evidence" value="ECO:0007669"/>
    <property type="project" value="TreeGrafter"/>
</dbReference>
<evidence type="ECO:0000313" key="3">
    <source>
        <dbReference type="EMBL" id="OON80127.1"/>
    </source>
</evidence>
<dbReference type="OrthoDB" id="468550at2"/>
<name>A0A1V4AAN2_9ACTN</name>
<dbReference type="Proteomes" id="UP000190539">
    <property type="component" value="Unassembled WGS sequence"/>
</dbReference>
<dbReference type="PANTHER" id="PTHR30383">
    <property type="entry name" value="THIOESTERASE 1/PROTEASE 1/LYSOPHOSPHOLIPASE L1"/>
    <property type="match status" value="1"/>
</dbReference>
<accession>A0A1V4AAN2</accession>
<dbReference type="SUPFAM" id="SSF52266">
    <property type="entry name" value="SGNH hydrolase"/>
    <property type="match status" value="1"/>
</dbReference>
<dbReference type="CDD" id="cd01833">
    <property type="entry name" value="XynB_like"/>
    <property type="match status" value="1"/>
</dbReference>
<evidence type="ECO:0000256" key="1">
    <source>
        <dbReference type="SAM" id="MobiDB-lite"/>
    </source>
</evidence>
<proteinExistence type="predicted"/>
<feature type="compositionally biased region" description="Low complexity" evidence="1">
    <location>
        <begin position="1"/>
        <end position="13"/>
    </location>
</feature>
<dbReference type="InterPro" id="IPR036514">
    <property type="entry name" value="SGNH_hydro_sf"/>
</dbReference>
<evidence type="ECO:0000259" key="2">
    <source>
        <dbReference type="Pfam" id="PF13472"/>
    </source>
</evidence>
<evidence type="ECO:0000313" key="4">
    <source>
        <dbReference type="Proteomes" id="UP000190539"/>
    </source>
</evidence>
<gene>
    <name evidence="3" type="ORF">B1H18_13225</name>
</gene>
<comment type="caution">
    <text evidence="3">The sequence shown here is derived from an EMBL/GenBank/DDBJ whole genome shotgun (WGS) entry which is preliminary data.</text>
</comment>
<dbReference type="STRING" id="83656.B1H18_13225"/>
<dbReference type="AlphaFoldDB" id="A0A1V4AAN2"/>
<protein>
    <submittedName>
        <fullName evidence="3">SGNH hydrolase</fullName>
    </submittedName>
</protein>
<dbReference type="PANTHER" id="PTHR30383:SF5">
    <property type="entry name" value="SGNH HYDROLASE-TYPE ESTERASE DOMAIN-CONTAINING PROTEIN"/>
    <property type="match status" value="1"/>
</dbReference>
<reference evidence="3 4" key="1">
    <citation type="submission" date="2017-02" db="EMBL/GenBank/DDBJ databases">
        <title>Draft Genome Sequence of Streptomyces tsukubaensis F601, a Producer of the immunosuppressant tacrolimus FK506.</title>
        <authorList>
            <person name="Zong G."/>
            <person name="Zhong C."/>
            <person name="Fu J."/>
            <person name="Qin R."/>
            <person name="Cao G."/>
        </authorList>
    </citation>
    <scope>NUCLEOTIDE SEQUENCE [LARGE SCALE GENOMIC DNA]</scope>
    <source>
        <strain evidence="3 4">F601</strain>
    </source>
</reference>
<dbReference type="Gene3D" id="3.40.50.1110">
    <property type="entry name" value="SGNH hydrolase"/>
    <property type="match status" value="1"/>
</dbReference>
<feature type="region of interest" description="Disordered" evidence="1">
    <location>
        <begin position="1"/>
        <end position="27"/>
    </location>
</feature>
<organism evidence="3 4">
    <name type="scientific">Streptomyces tsukubensis</name>
    <dbReference type="NCBI Taxonomy" id="83656"/>
    <lineage>
        <taxon>Bacteria</taxon>
        <taxon>Bacillati</taxon>
        <taxon>Actinomycetota</taxon>
        <taxon>Actinomycetes</taxon>
        <taxon>Kitasatosporales</taxon>
        <taxon>Streptomycetaceae</taxon>
        <taxon>Streptomyces</taxon>
    </lineage>
</organism>
<dbReference type="InterPro" id="IPR051532">
    <property type="entry name" value="Ester_Hydrolysis_Enzymes"/>
</dbReference>
<feature type="domain" description="SGNH hydrolase-type esterase" evidence="2">
    <location>
        <begin position="30"/>
        <end position="204"/>
    </location>
</feature>
<dbReference type="InterPro" id="IPR013830">
    <property type="entry name" value="SGNH_hydro"/>
</dbReference>
<dbReference type="EMBL" id="MVFC01000008">
    <property type="protein sequence ID" value="OON80127.1"/>
    <property type="molecule type" value="Genomic_DNA"/>
</dbReference>
<keyword evidence="3" id="KW-0378">Hydrolase</keyword>
<sequence length="234" mass="25391">MEPLLSTSTSTSTPTPPPTRDRPGARVMPLGDSITDGHAAYPGGYRVALWKRLTAEQYDIDFVGSMTNGPADLGALHHEGHSGWRIDQLDAHVGSWLRRSEPHTVLLLIGTNDVNQNYDIDHAPTRLSALIDHIRAAAPHCELFVSTVPPQPDPVRERGIRSYNAAIPQLIAQKGPRVHLVDMWAALTTADLADGVHPSRAGHEKMAAAWYQALRTVPAALAPLAERADTAPPR</sequence>